<dbReference type="InterPro" id="IPR010998">
    <property type="entry name" value="Integrase_recombinase_N"/>
</dbReference>
<name>A0ABV9HXJ5_9FLAO</name>
<dbReference type="SUPFAM" id="SSF56349">
    <property type="entry name" value="DNA breaking-rejoining enzymes"/>
    <property type="match status" value="1"/>
</dbReference>
<feature type="domain" description="Core-binding (CB)" evidence="7">
    <location>
        <begin position="1"/>
        <end position="83"/>
    </location>
</feature>
<evidence type="ECO:0000256" key="5">
    <source>
        <dbReference type="PROSITE-ProRule" id="PRU01248"/>
    </source>
</evidence>
<keyword evidence="4" id="KW-0233">DNA recombination</keyword>
<dbReference type="PROSITE" id="PS51900">
    <property type="entry name" value="CB"/>
    <property type="match status" value="1"/>
</dbReference>
<gene>
    <name evidence="8" type="ORF">ACFO3O_12030</name>
</gene>
<dbReference type="Gene3D" id="1.10.443.10">
    <property type="entry name" value="Intergrase catalytic core"/>
    <property type="match status" value="1"/>
</dbReference>
<dbReference type="Pfam" id="PF00589">
    <property type="entry name" value="Phage_integrase"/>
    <property type="match status" value="1"/>
</dbReference>
<evidence type="ECO:0000256" key="4">
    <source>
        <dbReference type="ARBA" id="ARBA00023172"/>
    </source>
</evidence>
<dbReference type="Pfam" id="PF02899">
    <property type="entry name" value="Phage_int_SAM_1"/>
    <property type="match status" value="1"/>
</dbReference>
<proteinExistence type="inferred from homology"/>
<dbReference type="CDD" id="cd00397">
    <property type="entry name" value="DNA_BRE_C"/>
    <property type="match status" value="1"/>
</dbReference>
<keyword evidence="2" id="KW-0229">DNA integration</keyword>
<comment type="similarity">
    <text evidence="1">Belongs to the 'phage' integrase family.</text>
</comment>
<evidence type="ECO:0000256" key="3">
    <source>
        <dbReference type="ARBA" id="ARBA00023125"/>
    </source>
</evidence>
<dbReference type="InterPro" id="IPR004107">
    <property type="entry name" value="Integrase_SAM-like_N"/>
</dbReference>
<evidence type="ECO:0000256" key="2">
    <source>
        <dbReference type="ARBA" id="ARBA00022908"/>
    </source>
</evidence>
<evidence type="ECO:0000313" key="9">
    <source>
        <dbReference type="Proteomes" id="UP001596043"/>
    </source>
</evidence>
<comment type="caution">
    <text evidence="8">The sequence shown here is derived from an EMBL/GenBank/DDBJ whole genome shotgun (WGS) entry which is preliminary data.</text>
</comment>
<dbReference type="InterPro" id="IPR011010">
    <property type="entry name" value="DNA_brk_join_enz"/>
</dbReference>
<dbReference type="InterPro" id="IPR050090">
    <property type="entry name" value="Tyrosine_recombinase_XerCD"/>
</dbReference>
<dbReference type="PROSITE" id="PS51898">
    <property type="entry name" value="TYR_RECOMBINASE"/>
    <property type="match status" value="1"/>
</dbReference>
<evidence type="ECO:0000256" key="1">
    <source>
        <dbReference type="ARBA" id="ARBA00008857"/>
    </source>
</evidence>
<dbReference type="RefSeq" id="WP_379979103.1">
    <property type="nucleotide sequence ID" value="NZ_JBHSFV010000007.1"/>
</dbReference>
<dbReference type="EMBL" id="JBHSFV010000007">
    <property type="protein sequence ID" value="MFC4634643.1"/>
    <property type="molecule type" value="Genomic_DNA"/>
</dbReference>
<dbReference type="InterPro" id="IPR002104">
    <property type="entry name" value="Integrase_catalytic"/>
</dbReference>
<accession>A0ABV9HXJ5</accession>
<evidence type="ECO:0000313" key="8">
    <source>
        <dbReference type="EMBL" id="MFC4634643.1"/>
    </source>
</evidence>
<dbReference type="PANTHER" id="PTHR30349:SF41">
    <property type="entry name" value="INTEGRASE_RECOMBINASE PROTEIN MJ0367-RELATED"/>
    <property type="match status" value="1"/>
</dbReference>
<dbReference type="Gene3D" id="1.10.150.130">
    <property type="match status" value="1"/>
</dbReference>
<dbReference type="InterPro" id="IPR013762">
    <property type="entry name" value="Integrase-like_cat_sf"/>
</dbReference>
<evidence type="ECO:0000259" key="6">
    <source>
        <dbReference type="PROSITE" id="PS51898"/>
    </source>
</evidence>
<evidence type="ECO:0000259" key="7">
    <source>
        <dbReference type="PROSITE" id="PS51900"/>
    </source>
</evidence>
<dbReference type="Proteomes" id="UP001596043">
    <property type="component" value="Unassembled WGS sequence"/>
</dbReference>
<reference evidence="9" key="1">
    <citation type="journal article" date="2019" name="Int. J. Syst. Evol. Microbiol.">
        <title>The Global Catalogue of Microorganisms (GCM) 10K type strain sequencing project: providing services to taxonomists for standard genome sequencing and annotation.</title>
        <authorList>
            <consortium name="The Broad Institute Genomics Platform"/>
            <consortium name="The Broad Institute Genome Sequencing Center for Infectious Disease"/>
            <person name="Wu L."/>
            <person name="Ma J."/>
        </authorList>
    </citation>
    <scope>NUCLEOTIDE SEQUENCE [LARGE SCALE GENOMIC DNA]</scope>
    <source>
        <strain evidence="9">YJ-61-S</strain>
    </source>
</reference>
<keyword evidence="9" id="KW-1185">Reference proteome</keyword>
<dbReference type="PANTHER" id="PTHR30349">
    <property type="entry name" value="PHAGE INTEGRASE-RELATED"/>
    <property type="match status" value="1"/>
</dbReference>
<dbReference type="InterPro" id="IPR044068">
    <property type="entry name" value="CB"/>
</dbReference>
<sequence length="298" mass="35067">MKSFDTYLYEKAYAKSTINTYLICYDKFMSWCQSKDYNPYTIDYKTCLTYAKKIQRPIAGKRPSKKTTKLRIGALKVFFNYLIEENHRGDNPMENMNIRGAKRMLNHNLLEYEELEDLFYSFQTQNIELPNSPSVAIRDKVITGLMVYQGLSITSIKHLKIHHVNLERGNIYVPSTRKTNYRKLEIKSPQVLSLAQYIQTDRETLQNAIACHTEAFIPQNSDRFTIACQLFKKLRTINLNIKNAHQIRASVITHWLKLHNIREVQYMSGHRYISSTERFVQDDIENLQEMIDNLHPIN</sequence>
<feature type="domain" description="Tyr recombinase" evidence="6">
    <location>
        <begin position="105"/>
        <end position="292"/>
    </location>
</feature>
<protein>
    <submittedName>
        <fullName evidence="8">Tyrosine-type recombinase/integrase</fullName>
    </submittedName>
</protein>
<organism evidence="8 9">
    <name type="scientific">Dokdonia ponticola</name>
    <dbReference type="NCBI Taxonomy" id="2041041"/>
    <lineage>
        <taxon>Bacteria</taxon>
        <taxon>Pseudomonadati</taxon>
        <taxon>Bacteroidota</taxon>
        <taxon>Flavobacteriia</taxon>
        <taxon>Flavobacteriales</taxon>
        <taxon>Flavobacteriaceae</taxon>
        <taxon>Dokdonia</taxon>
    </lineage>
</organism>
<keyword evidence="3 5" id="KW-0238">DNA-binding</keyword>